<dbReference type="OrthoDB" id="8595534at2"/>
<dbReference type="Proteomes" id="UP000238326">
    <property type="component" value="Unassembled WGS sequence"/>
</dbReference>
<dbReference type="EMBL" id="VYSB01000027">
    <property type="protein sequence ID" value="MYZ53733.1"/>
    <property type="molecule type" value="Genomic_DNA"/>
</dbReference>
<dbReference type="PANTHER" id="PTHR36530">
    <property type="entry name" value="INHIBITOR OF CYSTEINE PEPTIDASE"/>
    <property type="match status" value="1"/>
</dbReference>
<comment type="caution">
    <text evidence="5">The sequence shown here is derived from an EMBL/GenBank/DDBJ whole genome shotgun (WGS) entry which is preliminary data.</text>
</comment>
<dbReference type="Gene3D" id="2.60.40.2020">
    <property type="match status" value="1"/>
</dbReference>
<reference evidence="4 7" key="2">
    <citation type="submission" date="2019-09" db="EMBL/GenBank/DDBJ databases">
        <title>Identification of Malikia spinosa a prominent benzene-, toluene-, and ethylbenzene-degrading bacterium: enrichment, isolation and whole genome sequencing.</title>
        <authorList>
            <person name="Tancsics A."/>
            <person name="Revesz F."/>
            <person name="Kriszt B."/>
        </authorList>
    </citation>
    <scope>NUCLEOTIDE SEQUENCE [LARGE SCALE GENOMIC DNA]</scope>
    <source>
        <strain evidence="4 7">AB6</strain>
    </source>
</reference>
<dbReference type="EMBL" id="PVLR01000007">
    <property type="protein sequence ID" value="PRD70031.1"/>
    <property type="molecule type" value="Genomic_DNA"/>
</dbReference>
<organism evidence="5 6">
    <name type="scientific">Malikia spinosa</name>
    <dbReference type="NCBI Taxonomy" id="86180"/>
    <lineage>
        <taxon>Bacteria</taxon>
        <taxon>Pseudomonadati</taxon>
        <taxon>Pseudomonadota</taxon>
        <taxon>Betaproteobacteria</taxon>
        <taxon>Burkholderiales</taxon>
        <taxon>Comamonadaceae</taxon>
        <taxon>Malikia</taxon>
    </lineage>
</organism>
<dbReference type="GO" id="GO:0004869">
    <property type="term" value="F:cysteine-type endopeptidase inhibitor activity"/>
    <property type="evidence" value="ECO:0007669"/>
    <property type="project" value="UniProtKB-KW"/>
</dbReference>
<sequence>MAKTYTREHPSISVKAGDQFVVELAANPTTGYQWQPAFDPAALKLLGRDFSLAGAAMNAAVGGGGAERFRFESLAVGVSQLSFAYQRSWEPGVRDQAQFEIQAAG</sequence>
<evidence type="ECO:0000313" key="5">
    <source>
        <dbReference type="EMBL" id="PRD70031.1"/>
    </source>
</evidence>
<dbReference type="SUPFAM" id="SSF141066">
    <property type="entry name" value="ICP-like"/>
    <property type="match status" value="1"/>
</dbReference>
<accession>A0A2S9KHV6</accession>
<name>A0A2S9KHV6_9BURK</name>
<evidence type="ECO:0000259" key="3">
    <source>
        <dbReference type="Pfam" id="PF09394"/>
    </source>
</evidence>
<keyword evidence="6" id="KW-1185">Reference proteome</keyword>
<feature type="domain" description="Proteinase inhibitor I42 chagasin" evidence="3">
    <location>
        <begin position="14"/>
        <end position="101"/>
    </location>
</feature>
<proteinExistence type="predicted"/>
<evidence type="ECO:0000256" key="2">
    <source>
        <dbReference type="ARBA" id="ARBA00022704"/>
    </source>
</evidence>
<gene>
    <name evidence="5" type="ORF">C6P61_02515</name>
    <name evidence="4" type="ORF">F5985_16760</name>
</gene>
<keyword evidence="1" id="KW-0646">Protease inhibitor</keyword>
<dbReference type="Proteomes" id="UP000481947">
    <property type="component" value="Unassembled WGS sequence"/>
</dbReference>
<protein>
    <submittedName>
        <fullName evidence="4">Protease inhibitor I42 family protein</fullName>
    </submittedName>
</protein>
<evidence type="ECO:0000313" key="6">
    <source>
        <dbReference type="Proteomes" id="UP000238326"/>
    </source>
</evidence>
<dbReference type="AlphaFoldDB" id="A0A2S9KHV6"/>
<reference evidence="5 6" key="1">
    <citation type="submission" date="2018-03" db="EMBL/GenBank/DDBJ databases">
        <title>Comparative genomics illustrates the genes involved in a hyperalkaliphilic mechanisms of Serpentinomonas isolated from highly-alkaline calcium-rich serpentinized springs.</title>
        <authorList>
            <person name="Suzuki S."/>
            <person name="Ishii S."/>
            <person name="Walworth N."/>
            <person name="Bird L."/>
            <person name="Kuenen J.G."/>
            <person name="Nealson K.H."/>
        </authorList>
    </citation>
    <scope>NUCLEOTIDE SEQUENCE [LARGE SCALE GENOMIC DNA]</scope>
    <source>
        <strain evidence="5 6">83</strain>
    </source>
</reference>
<evidence type="ECO:0000313" key="4">
    <source>
        <dbReference type="EMBL" id="MYZ53733.1"/>
    </source>
</evidence>
<evidence type="ECO:0000256" key="1">
    <source>
        <dbReference type="ARBA" id="ARBA00022690"/>
    </source>
</evidence>
<dbReference type="InterPro" id="IPR036331">
    <property type="entry name" value="Chagasin-like_sf"/>
</dbReference>
<dbReference type="Pfam" id="PF09394">
    <property type="entry name" value="Inhibitor_I42"/>
    <property type="match status" value="1"/>
</dbReference>
<dbReference type="InterPro" id="IPR018990">
    <property type="entry name" value="Prot_inh_I42_chagasin"/>
</dbReference>
<dbReference type="InterPro" id="IPR052781">
    <property type="entry name" value="Cys_protease_inhibitor_I42"/>
</dbReference>
<evidence type="ECO:0000313" key="7">
    <source>
        <dbReference type="Proteomes" id="UP000481947"/>
    </source>
</evidence>
<keyword evidence="2" id="KW-0789">Thiol protease inhibitor</keyword>
<dbReference type="RefSeq" id="WP_105728356.1">
    <property type="nucleotide sequence ID" value="NZ_PVLR01000007.1"/>
</dbReference>
<dbReference type="PANTHER" id="PTHR36530:SF1">
    <property type="entry name" value="AMOEBIASIN-1"/>
    <property type="match status" value="1"/>
</dbReference>